<organism evidence="1 2">
    <name type="scientific">Handelsmanbacteria sp. (strain RIFCSPLOWO2_12_FULL_64_10)</name>
    <dbReference type="NCBI Taxonomy" id="1817868"/>
    <lineage>
        <taxon>Bacteria</taxon>
        <taxon>Candidatus Handelsmaniibacteriota</taxon>
    </lineage>
</organism>
<evidence type="ECO:0000313" key="1">
    <source>
        <dbReference type="EMBL" id="OGG51030.1"/>
    </source>
</evidence>
<dbReference type="AlphaFoldDB" id="A0A1F6CPM5"/>
<dbReference type="Proteomes" id="UP000178606">
    <property type="component" value="Unassembled WGS sequence"/>
</dbReference>
<gene>
    <name evidence="1" type="ORF">A3F84_08130</name>
</gene>
<evidence type="ECO:0000313" key="2">
    <source>
        <dbReference type="Proteomes" id="UP000178606"/>
    </source>
</evidence>
<comment type="caution">
    <text evidence="1">The sequence shown here is derived from an EMBL/GenBank/DDBJ whole genome shotgun (WGS) entry which is preliminary data.</text>
</comment>
<dbReference type="EMBL" id="MFKF01000196">
    <property type="protein sequence ID" value="OGG51030.1"/>
    <property type="molecule type" value="Genomic_DNA"/>
</dbReference>
<sequence length="81" mass="9131">MFHPKIPNFRPSVKVVFEGFRTRPRLSAIFSVQRIAEGFWLPSGLVAVPLHRSPSTARQRRRARRTALRQVLAALSGGPQP</sequence>
<name>A0A1F6CPM5_HANXR</name>
<accession>A0A1F6CPM5</accession>
<protein>
    <submittedName>
        <fullName evidence="1">Uncharacterized protein</fullName>
    </submittedName>
</protein>
<reference evidence="1 2" key="1">
    <citation type="journal article" date="2016" name="Nat. Commun.">
        <title>Thousands of microbial genomes shed light on interconnected biogeochemical processes in an aquifer system.</title>
        <authorList>
            <person name="Anantharaman K."/>
            <person name="Brown C.T."/>
            <person name="Hug L.A."/>
            <person name="Sharon I."/>
            <person name="Castelle C.J."/>
            <person name="Probst A.J."/>
            <person name="Thomas B.C."/>
            <person name="Singh A."/>
            <person name="Wilkins M.J."/>
            <person name="Karaoz U."/>
            <person name="Brodie E.L."/>
            <person name="Williams K.H."/>
            <person name="Hubbard S.S."/>
            <person name="Banfield J.F."/>
        </authorList>
    </citation>
    <scope>NUCLEOTIDE SEQUENCE [LARGE SCALE GENOMIC DNA]</scope>
    <source>
        <strain evidence="2">RIFCSPLOWO2_12_FULL_64_10</strain>
    </source>
</reference>
<proteinExistence type="predicted"/>